<comment type="caution">
    <text evidence="1">The sequence shown here is derived from an EMBL/GenBank/DDBJ whole genome shotgun (WGS) entry which is preliminary data.</text>
</comment>
<organism evidence="1 2">
    <name type="scientific">Vararia minispora EC-137</name>
    <dbReference type="NCBI Taxonomy" id="1314806"/>
    <lineage>
        <taxon>Eukaryota</taxon>
        <taxon>Fungi</taxon>
        <taxon>Dikarya</taxon>
        <taxon>Basidiomycota</taxon>
        <taxon>Agaricomycotina</taxon>
        <taxon>Agaricomycetes</taxon>
        <taxon>Russulales</taxon>
        <taxon>Lachnocladiaceae</taxon>
        <taxon>Vararia</taxon>
    </lineage>
</organism>
<proteinExistence type="predicted"/>
<keyword evidence="2" id="KW-1185">Reference proteome</keyword>
<protein>
    <submittedName>
        <fullName evidence="1">Uncharacterized protein</fullName>
    </submittedName>
</protein>
<dbReference type="EMBL" id="MU273509">
    <property type="protein sequence ID" value="KAI0033901.1"/>
    <property type="molecule type" value="Genomic_DNA"/>
</dbReference>
<name>A0ACB8QR48_9AGAM</name>
<sequence>MSTPIKTPDDLVLAFKKSGEFDRLRKELLAQFQQSSAMESLMARVEDIARRKLDSDERLAQKAPETVHRELLQELDRYPILERALSDVPAFSDPAFNGAVRQHARKILRENSERSDGASS</sequence>
<dbReference type="Proteomes" id="UP000814128">
    <property type="component" value="Unassembled WGS sequence"/>
</dbReference>
<evidence type="ECO:0000313" key="1">
    <source>
        <dbReference type="EMBL" id="KAI0033901.1"/>
    </source>
</evidence>
<evidence type="ECO:0000313" key="2">
    <source>
        <dbReference type="Proteomes" id="UP000814128"/>
    </source>
</evidence>
<reference evidence="1" key="1">
    <citation type="submission" date="2021-02" db="EMBL/GenBank/DDBJ databases">
        <authorList>
            <consortium name="DOE Joint Genome Institute"/>
            <person name="Ahrendt S."/>
            <person name="Looney B.P."/>
            <person name="Miyauchi S."/>
            <person name="Morin E."/>
            <person name="Drula E."/>
            <person name="Courty P.E."/>
            <person name="Chicoki N."/>
            <person name="Fauchery L."/>
            <person name="Kohler A."/>
            <person name="Kuo A."/>
            <person name="Labutti K."/>
            <person name="Pangilinan J."/>
            <person name="Lipzen A."/>
            <person name="Riley R."/>
            <person name="Andreopoulos W."/>
            <person name="He G."/>
            <person name="Johnson J."/>
            <person name="Barry K.W."/>
            <person name="Grigoriev I.V."/>
            <person name="Nagy L."/>
            <person name="Hibbett D."/>
            <person name="Henrissat B."/>
            <person name="Matheny P.B."/>
            <person name="Labbe J."/>
            <person name="Martin F."/>
        </authorList>
    </citation>
    <scope>NUCLEOTIDE SEQUENCE</scope>
    <source>
        <strain evidence="1">EC-137</strain>
    </source>
</reference>
<gene>
    <name evidence="1" type="ORF">K488DRAFT_84450</name>
</gene>
<reference evidence="1" key="2">
    <citation type="journal article" date="2022" name="New Phytol.">
        <title>Evolutionary transition to the ectomycorrhizal habit in the genomes of a hyperdiverse lineage of mushroom-forming fungi.</title>
        <authorList>
            <person name="Looney B."/>
            <person name="Miyauchi S."/>
            <person name="Morin E."/>
            <person name="Drula E."/>
            <person name="Courty P.E."/>
            <person name="Kohler A."/>
            <person name="Kuo A."/>
            <person name="LaButti K."/>
            <person name="Pangilinan J."/>
            <person name="Lipzen A."/>
            <person name="Riley R."/>
            <person name="Andreopoulos W."/>
            <person name="He G."/>
            <person name="Johnson J."/>
            <person name="Nolan M."/>
            <person name="Tritt A."/>
            <person name="Barry K.W."/>
            <person name="Grigoriev I.V."/>
            <person name="Nagy L.G."/>
            <person name="Hibbett D."/>
            <person name="Henrissat B."/>
            <person name="Matheny P.B."/>
            <person name="Labbe J."/>
            <person name="Martin F.M."/>
        </authorList>
    </citation>
    <scope>NUCLEOTIDE SEQUENCE</scope>
    <source>
        <strain evidence="1">EC-137</strain>
    </source>
</reference>
<accession>A0ACB8QR48</accession>